<dbReference type="GeneID" id="19141329"/>
<dbReference type="EMBL" id="KB445643">
    <property type="protein sequence ID" value="EMD63978.1"/>
    <property type="molecule type" value="Genomic_DNA"/>
</dbReference>
<reference evidence="1 2" key="1">
    <citation type="journal article" date="2012" name="PLoS Pathog.">
        <title>Diverse lifestyles and strategies of plant pathogenesis encoded in the genomes of eighteen Dothideomycetes fungi.</title>
        <authorList>
            <person name="Ohm R.A."/>
            <person name="Feau N."/>
            <person name="Henrissat B."/>
            <person name="Schoch C.L."/>
            <person name="Horwitz B.A."/>
            <person name="Barry K.W."/>
            <person name="Condon B.J."/>
            <person name="Copeland A.C."/>
            <person name="Dhillon B."/>
            <person name="Glaser F."/>
            <person name="Hesse C.N."/>
            <person name="Kosti I."/>
            <person name="LaButti K."/>
            <person name="Lindquist E.A."/>
            <person name="Lucas S."/>
            <person name="Salamov A.A."/>
            <person name="Bradshaw R.E."/>
            <person name="Ciuffetti L."/>
            <person name="Hamelin R.C."/>
            <person name="Kema G.H.J."/>
            <person name="Lawrence C."/>
            <person name="Scott J.A."/>
            <person name="Spatafora J.W."/>
            <person name="Turgeon B.G."/>
            <person name="de Wit P.J.G.M."/>
            <person name="Zhong S."/>
            <person name="Goodwin S.B."/>
            <person name="Grigoriev I.V."/>
        </authorList>
    </citation>
    <scope>NUCLEOTIDE SEQUENCE [LARGE SCALE GENOMIC DNA]</scope>
    <source>
        <strain evidence="2">ND90Pr / ATCC 201652</strain>
    </source>
</reference>
<name>M2S9G1_COCSN</name>
<evidence type="ECO:0000313" key="1">
    <source>
        <dbReference type="EMBL" id="EMD63978.1"/>
    </source>
</evidence>
<dbReference type="HOGENOM" id="CLU_001104_3_0_1"/>
<gene>
    <name evidence="1" type="ORF">COCSADRAFT_90007</name>
</gene>
<dbReference type="eggNOG" id="KOG0351">
    <property type="taxonomic scope" value="Eukaryota"/>
</dbReference>
<dbReference type="OrthoDB" id="3944494at2759"/>
<protein>
    <submittedName>
        <fullName evidence="1">Uncharacterized protein</fullName>
    </submittedName>
</protein>
<accession>M2S9G1</accession>
<organism evidence="1 2">
    <name type="scientific">Cochliobolus sativus (strain ND90Pr / ATCC 201652)</name>
    <name type="common">Common root rot and spot blotch fungus</name>
    <name type="synonym">Bipolaris sorokiniana</name>
    <dbReference type="NCBI Taxonomy" id="665912"/>
    <lineage>
        <taxon>Eukaryota</taxon>
        <taxon>Fungi</taxon>
        <taxon>Dikarya</taxon>
        <taxon>Ascomycota</taxon>
        <taxon>Pezizomycotina</taxon>
        <taxon>Dothideomycetes</taxon>
        <taxon>Pleosporomycetidae</taxon>
        <taxon>Pleosporales</taxon>
        <taxon>Pleosporineae</taxon>
        <taxon>Pleosporaceae</taxon>
        <taxon>Bipolaris</taxon>
    </lineage>
</organism>
<sequence length="847" mass="97389">MQDPQTGLPCRRIYHALNTMHRHCRNVHGWINPRSQHKPRRVGRPTGSETVHFAKVSCQAFFTQKTYRVLFQVLDTPSAELVNSVPTLDTTPGREADCWDQIERQLTAIEQKEARDAPATGFGIEPLGAYPLSLVPWLEVTRWHQYLHGHRLQDVAQLIHLPTHTTIENSDRQLLALIDIFDKLVDEARTAILADEASVFDQHRVNSFIRGRQYHRPLLVKLQEGTYKRYKKVWMQLLCFVSRAVLLRQASFLHYVVTDAQSTALDRLFAALQNTHEREGRERESQLHQDLCLELCISLLDHCLKGNVYDSLVVGFLAILGIDVKTSGFRDPVSYTPDLSAFVKLAQILVLQKGIRSANTGLIDFPADLIDEMQDRFMVYGSRSPMNWILKIRSYGCKVRDNTTALGHIIWTDDGEHLSYKNFELSMTALRWFMRDQVELAQKQLHDLLLLPPDRDAESRADTVPPVRLRELKDDPTVNTPDWSFFLDKRNEDQLAGHDRWLLRRIRDHGWLRKQFLDGPHSTTWKKKRVKSYLDAIQTFLQRLLLLVHMTGGQPARGTELLTLQWRNSQHGIRRNIFLENGLVTFVTSYHKGYSITGSTKIIHRYLPPEVSELLVYYLWLVVPFVRQLERLTPDSVPTSTTSSLLWSRSIIDKSGHRQDVPWPSKCLSDVLAKEFSRHLSTRASIIIWRHSAIAITRRHLGRLGFKRDYDGKEEILNVADHQAAHSSMLAGQLYARGIEEAPGHIAPIRAEYRAISRAWHSCLGFGVFLGSRPTTSMPSSCCQPQLETRSSTIPDDIVVEKCTGTRDTLKRKERDDQDELDQWFQHGVRFGKRATQRRVIDKQSSA</sequence>
<reference evidence="2" key="2">
    <citation type="journal article" date="2013" name="PLoS Genet.">
        <title>Comparative genome structure, secondary metabolite, and effector coding capacity across Cochliobolus pathogens.</title>
        <authorList>
            <person name="Condon B.J."/>
            <person name="Leng Y."/>
            <person name="Wu D."/>
            <person name="Bushley K.E."/>
            <person name="Ohm R.A."/>
            <person name="Otillar R."/>
            <person name="Martin J."/>
            <person name="Schackwitz W."/>
            <person name="Grimwood J."/>
            <person name="MohdZainudin N."/>
            <person name="Xue C."/>
            <person name="Wang R."/>
            <person name="Manning V.A."/>
            <person name="Dhillon B."/>
            <person name="Tu Z.J."/>
            <person name="Steffenson B.J."/>
            <person name="Salamov A."/>
            <person name="Sun H."/>
            <person name="Lowry S."/>
            <person name="LaButti K."/>
            <person name="Han J."/>
            <person name="Copeland A."/>
            <person name="Lindquist E."/>
            <person name="Barry K."/>
            <person name="Schmutz J."/>
            <person name="Baker S.E."/>
            <person name="Ciuffetti L.M."/>
            <person name="Grigoriev I.V."/>
            <person name="Zhong S."/>
            <person name="Turgeon B.G."/>
        </authorList>
    </citation>
    <scope>NUCLEOTIDE SEQUENCE [LARGE SCALE GENOMIC DNA]</scope>
    <source>
        <strain evidence="2">ND90Pr / ATCC 201652</strain>
    </source>
</reference>
<dbReference type="OMA" id="THTTIEN"/>
<dbReference type="AlphaFoldDB" id="M2S9G1"/>
<dbReference type="KEGG" id="bsc:COCSADRAFT_90007"/>
<dbReference type="RefSeq" id="XP_007699901.1">
    <property type="nucleotide sequence ID" value="XM_007701711.1"/>
</dbReference>
<proteinExistence type="predicted"/>
<keyword evidence="2" id="KW-1185">Reference proteome</keyword>
<evidence type="ECO:0000313" key="2">
    <source>
        <dbReference type="Proteomes" id="UP000016934"/>
    </source>
</evidence>
<dbReference type="Proteomes" id="UP000016934">
    <property type="component" value="Unassembled WGS sequence"/>
</dbReference>